<evidence type="ECO:0000313" key="2">
    <source>
        <dbReference type="Proteomes" id="UP000269721"/>
    </source>
</evidence>
<dbReference type="AlphaFoldDB" id="A0A4P9WQR5"/>
<sequence>MFTELALTPLSDVDLSERLNLTLGPIEDTDFGMTAELTENLYHPIYNRNHDRPENIFLVTKDGKNVLMQNTSDENMMGARELRFDHILKRLKDKDRGTILHEAAILFKIFNPRFEKNLDNN</sequence>
<organism evidence="1 2">
    <name type="scientific">Blyttiomyces helicus</name>
    <dbReference type="NCBI Taxonomy" id="388810"/>
    <lineage>
        <taxon>Eukaryota</taxon>
        <taxon>Fungi</taxon>
        <taxon>Fungi incertae sedis</taxon>
        <taxon>Chytridiomycota</taxon>
        <taxon>Chytridiomycota incertae sedis</taxon>
        <taxon>Chytridiomycetes</taxon>
        <taxon>Chytridiomycetes incertae sedis</taxon>
        <taxon>Blyttiomyces</taxon>
    </lineage>
</organism>
<gene>
    <name evidence="1" type="ORF">BDK51DRAFT_39904</name>
</gene>
<name>A0A4P9WQR5_9FUNG</name>
<keyword evidence="2" id="KW-1185">Reference proteome</keyword>
<reference evidence="2" key="1">
    <citation type="journal article" date="2018" name="Nat. Microbiol.">
        <title>Leveraging single-cell genomics to expand the fungal tree of life.</title>
        <authorList>
            <person name="Ahrendt S.R."/>
            <person name="Quandt C.A."/>
            <person name="Ciobanu D."/>
            <person name="Clum A."/>
            <person name="Salamov A."/>
            <person name="Andreopoulos B."/>
            <person name="Cheng J.F."/>
            <person name="Woyke T."/>
            <person name="Pelin A."/>
            <person name="Henrissat B."/>
            <person name="Reynolds N.K."/>
            <person name="Benny G.L."/>
            <person name="Smith M.E."/>
            <person name="James T.Y."/>
            <person name="Grigoriev I.V."/>
        </authorList>
    </citation>
    <scope>NUCLEOTIDE SEQUENCE [LARGE SCALE GENOMIC DNA]</scope>
</reference>
<accession>A0A4P9WQR5</accession>
<dbReference type="Proteomes" id="UP000269721">
    <property type="component" value="Unassembled WGS sequence"/>
</dbReference>
<proteinExistence type="predicted"/>
<evidence type="ECO:0000313" key="1">
    <source>
        <dbReference type="EMBL" id="RKO93226.1"/>
    </source>
</evidence>
<dbReference type="EMBL" id="KZ994324">
    <property type="protein sequence ID" value="RKO93226.1"/>
    <property type="molecule type" value="Genomic_DNA"/>
</dbReference>
<protein>
    <submittedName>
        <fullName evidence="1">Uncharacterized protein</fullName>
    </submittedName>
</protein>